<evidence type="ECO:0000256" key="6">
    <source>
        <dbReference type="ARBA" id="ARBA00022722"/>
    </source>
</evidence>
<reference evidence="13 14" key="1">
    <citation type="journal article" date="2020" name="G3 (Bethesda)">
        <title>Genetic Underpinnings of Host Manipulation by Ophiocordyceps as Revealed by Comparative Transcriptomics.</title>
        <authorList>
            <person name="Will I."/>
            <person name="Das B."/>
            <person name="Trinh T."/>
            <person name="Brachmann A."/>
            <person name="Ohm R.A."/>
            <person name="de Bekker C."/>
        </authorList>
    </citation>
    <scope>NUCLEOTIDE SEQUENCE [LARGE SCALE GENOMIC DNA]</scope>
    <source>
        <strain evidence="13 14">EC05</strain>
    </source>
</reference>
<dbReference type="Proteomes" id="UP000562929">
    <property type="component" value="Unassembled WGS sequence"/>
</dbReference>
<keyword evidence="14" id="KW-1185">Reference proteome</keyword>
<feature type="domain" description="tRNase Z endonuclease" evidence="12">
    <location>
        <begin position="42"/>
        <end position="100"/>
    </location>
</feature>
<keyword evidence="6" id="KW-0540">Nuclease</keyword>
<dbReference type="PANTHER" id="PTHR12553">
    <property type="entry name" value="ZINC PHOSPHODIESTERASE ELAC PROTEIN 2"/>
    <property type="match status" value="1"/>
</dbReference>
<evidence type="ECO:0000256" key="4">
    <source>
        <dbReference type="ARBA" id="ARBA00012477"/>
    </source>
</evidence>
<evidence type="ECO:0000256" key="9">
    <source>
        <dbReference type="ARBA" id="ARBA00022801"/>
    </source>
</evidence>
<evidence type="ECO:0000313" key="14">
    <source>
        <dbReference type="Proteomes" id="UP000562929"/>
    </source>
</evidence>
<dbReference type="Gene3D" id="3.60.15.10">
    <property type="entry name" value="Ribonuclease Z/Hydroxyacylglutathione hydrolase-like"/>
    <property type="match status" value="1"/>
</dbReference>
<accession>A0A8H4VAI3</accession>
<keyword evidence="7" id="KW-0479">Metal-binding</keyword>
<gene>
    <name evidence="13" type="ORF">GQ602_007060</name>
</gene>
<dbReference type="Pfam" id="PF13691">
    <property type="entry name" value="Lactamase_B_4"/>
    <property type="match status" value="1"/>
</dbReference>
<evidence type="ECO:0000256" key="11">
    <source>
        <dbReference type="SAM" id="MobiDB-lite"/>
    </source>
</evidence>
<dbReference type="GO" id="GO:0042781">
    <property type="term" value="F:3'-tRNA processing endoribonuclease activity"/>
    <property type="evidence" value="ECO:0007669"/>
    <property type="project" value="UniProtKB-EC"/>
</dbReference>
<feature type="region of interest" description="Disordered" evidence="11">
    <location>
        <begin position="202"/>
        <end position="225"/>
    </location>
</feature>
<evidence type="ECO:0000256" key="8">
    <source>
        <dbReference type="ARBA" id="ARBA00022759"/>
    </source>
</evidence>
<dbReference type="InterPro" id="IPR027794">
    <property type="entry name" value="tRNase_Z_dom"/>
</dbReference>
<organism evidence="13 14">
    <name type="scientific">Ophiocordyceps camponoti-floridani</name>
    <dbReference type="NCBI Taxonomy" id="2030778"/>
    <lineage>
        <taxon>Eukaryota</taxon>
        <taxon>Fungi</taxon>
        <taxon>Dikarya</taxon>
        <taxon>Ascomycota</taxon>
        <taxon>Pezizomycotina</taxon>
        <taxon>Sordariomycetes</taxon>
        <taxon>Hypocreomycetidae</taxon>
        <taxon>Hypocreales</taxon>
        <taxon>Ophiocordycipitaceae</taxon>
        <taxon>Ophiocordyceps</taxon>
    </lineage>
</organism>
<evidence type="ECO:0000259" key="12">
    <source>
        <dbReference type="Pfam" id="PF13691"/>
    </source>
</evidence>
<comment type="cofactor">
    <cofactor evidence="2">
        <name>Zn(2+)</name>
        <dbReference type="ChEBI" id="CHEBI:29105"/>
    </cofactor>
</comment>
<dbReference type="GO" id="GO:0046872">
    <property type="term" value="F:metal ion binding"/>
    <property type="evidence" value="ECO:0007669"/>
    <property type="project" value="UniProtKB-KW"/>
</dbReference>
<dbReference type="OrthoDB" id="527344at2759"/>
<keyword evidence="10" id="KW-0862">Zinc</keyword>
<evidence type="ECO:0000313" key="13">
    <source>
        <dbReference type="EMBL" id="KAF4580923.1"/>
    </source>
</evidence>
<dbReference type="GO" id="GO:1990180">
    <property type="term" value="P:mitochondrial tRNA 3'-end processing"/>
    <property type="evidence" value="ECO:0007669"/>
    <property type="project" value="TreeGrafter"/>
</dbReference>
<dbReference type="GO" id="GO:0005739">
    <property type="term" value="C:mitochondrion"/>
    <property type="evidence" value="ECO:0007669"/>
    <property type="project" value="TreeGrafter"/>
</dbReference>
<dbReference type="EMBL" id="JAACLJ010000009">
    <property type="protein sequence ID" value="KAF4580923.1"/>
    <property type="molecule type" value="Genomic_DNA"/>
</dbReference>
<keyword evidence="9" id="KW-0378">Hydrolase</keyword>
<keyword evidence="5" id="KW-0819">tRNA processing</keyword>
<proteinExistence type="inferred from homology"/>
<dbReference type="AlphaFoldDB" id="A0A8H4VAI3"/>
<evidence type="ECO:0000256" key="2">
    <source>
        <dbReference type="ARBA" id="ARBA00001947"/>
    </source>
</evidence>
<evidence type="ECO:0000256" key="5">
    <source>
        <dbReference type="ARBA" id="ARBA00022694"/>
    </source>
</evidence>
<feature type="compositionally biased region" description="Basic and acidic residues" evidence="11">
    <location>
        <begin position="267"/>
        <end position="279"/>
    </location>
</feature>
<name>A0A8H4VAI3_9HYPO</name>
<evidence type="ECO:0000256" key="10">
    <source>
        <dbReference type="ARBA" id="ARBA00022833"/>
    </source>
</evidence>
<dbReference type="PANTHER" id="PTHR12553:SF49">
    <property type="entry name" value="ZINC PHOSPHODIESTERASE ELAC PROTEIN 2"/>
    <property type="match status" value="1"/>
</dbReference>
<evidence type="ECO:0000256" key="1">
    <source>
        <dbReference type="ARBA" id="ARBA00000402"/>
    </source>
</evidence>
<keyword evidence="8" id="KW-0255">Endonuclease</keyword>
<evidence type="ECO:0000256" key="7">
    <source>
        <dbReference type="ARBA" id="ARBA00022723"/>
    </source>
</evidence>
<dbReference type="EC" id="3.1.26.11" evidence="4"/>
<sequence length="300" mass="33193">MKQWRRLHRHLPNRSVRHTSTLPQRVSRDTTVMSSTVQLAVVPSADTPGTTIYFHHEKRSYVFGRVAEGTQRALSSRKIHFGGTEHVFLSGVVGWESMGGLLGFVLSVAAAASEGHEGGDDGKKQEKKAKKMTERAGLVIHGGENLSHVLAACRPVILHQQFRVRISEHRDDTRGSNPSLTEADWQDENISVWKLPIRREQCPSRKRTHQGIEATEARQPKASDASPAKMLVEGLMFNGAKAPTSLIARKLSDVDAARDPIFVDDDSVLRRPRPEDPPDKTAWLLAAPSPKDVPDAYPSV</sequence>
<evidence type="ECO:0000256" key="3">
    <source>
        <dbReference type="ARBA" id="ARBA00007823"/>
    </source>
</evidence>
<comment type="similarity">
    <text evidence="3">Belongs to the RNase Z family.</text>
</comment>
<dbReference type="InterPro" id="IPR036866">
    <property type="entry name" value="RibonucZ/Hydroxyglut_hydro"/>
</dbReference>
<dbReference type="InterPro" id="IPR047151">
    <property type="entry name" value="RNZ2-like"/>
</dbReference>
<protein>
    <recommendedName>
        <fullName evidence="4">ribonuclease Z</fullName>
        <ecNumber evidence="4">3.1.26.11</ecNumber>
    </recommendedName>
</protein>
<feature type="region of interest" description="Disordered" evidence="11">
    <location>
        <begin position="267"/>
        <end position="300"/>
    </location>
</feature>
<comment type="catalytic activity">
    <reaction evidence="1">
        <text>Endonucleolytic cleavage of RNA, removing extra 3' nucleotides from tRNA precursor, generating 3' termini of tRNAs. A 3'-hydroxy group is left at the tRNA terminus and a 5'-phosphoryl group is left at the trailer molecule.</text>
        <dbReference type="EC" id="3.1.26.11"/>
    </reaction>
</comment>
<comment type="caution">
    <text evidence="13">The sequence shown here is derived from an EMBL/GenBank/DDBJ whole genome shotgun (WGS) entry which is preliminary data.</text>
</comment>